<reference evidence="1 2" key="1">
    <citation type="journal article" date="2019" name="Sci. Rep.">
        <title>Orb-weaving spider Araneus ventricosus genome elucidates the spidroin gene catalogue.</title>
        <authorList>
            <person name="Kono N."/>
            <person name="Nakamura H."/>
            <person name="Ohtoshi R."/>
            <person name="Moran D.A.P."/>
            <person name="Shinohara A."/>
            <person name="Yoshida Y."/>
            <person name="Fujiwara M."/>
            <person name="Mori M."/>
            <person name="Tomita M."/>
            <person name="Arakawa K."/>
        </authorList>
    </citation>
    <scope>NUCLEOTIDE SEQUENCE [LARGE SCALE GENOMIC DNA]</scope>
</reference>
<organism evidence="1 2">
    <name type="scientific">Araneus ventricosus</name>
    <name type="common">Orbweaver spider</name>
    <name type="synonym">Epeira ventricosa</name>
    <dbReference type="NCBI Taxonomy" id="182803"/>
    <lineage>
        <taxon>Eukaryota</taxon>
        <taxon>Metazoa</taxon>
        <taxon>Ecdysozoa</taxon>
        <taxon>Arthropoda</taxon>
        <taxon>Chelicerata</taxon>
        <taxon>Arachnida</taxon>
        <taxon>Araneae</taxon>
        <taxon>Araneomorphae</taxon>
        <taxon>Entelegynae</taxon>
        <taxon>Araneoidea</taxon>
        <taxon>Araneidae</taxon>
        <taxon>Araneus</taxon>
    </lineage>
</organism>
<keyword evidence="2" id="KW-1185">Reference proteome</keyword>
<sequence length="122" mass="13788">MRRARSLSPAFPPPIHTLVAIDRACASPPPLLTTEVGLLRRFSRKPQDTNARKQIHTIHFIPPPTAPLSTRGTPFFPENRAIVRSRRRCRHTVRSCPHAFHSPILHLQSRCYLISEIGDSAI</sequence>
<proteinExistence type="predicted"/>
<name>A0A4Y2C9T2_ARAVE</name>
<protein>
    <submittedName>
        <fullName evidence="1">Uncharacterized protein</fullName>
    </submittedName>
</protein>
<accession>A0A4Y2C9T2</accession>
<dbReference type="EMBL" id="BGPR01000154">
    <property type="protein sequence ID" value="GBM00095.1"/>
    <property type="molecule type" value="Genomic_DNA"/>
</dbReference>
<evidence type="ECO:0000313" key="2">
    <source>
        <dbReference type="Proteomes" id="UP000499080"/>
    </source>
</evidence>
<gene>
    <name evidence="1" type="ORF">AVEN_176354_1</name>
</gene>
<dbReference type="AlphaFoldDB" id="A0A4Y2C9T2"/>
<comment type="caution">
    <text evidence="1">The sequence shown here is derived from an EMBL/GenBank/DDBJ whole genome shotgun (WGS) entry which is preliminary data.</text>
</comment>
<evidence type="ECO:0000313" key="1">
    <source>
        <dbReference type="EMBL" id="GBM00095.1"/>
    </source>
</evidence>
<dbReference type="Proteomes" id="UP000499080">
    <property type="component" value="Unassembled WGS sequence"/>
</dbReference>